<reference evidence="2" key="1">
    <citation type="journal article" date="2013" name="Nature">
        <title>Draft genome of the wheat A-genome progenitor Triticum urartu.</title>
        <authorList>
            <person name="Ling H.Q."/>
            <person name="Zhao S."/>
            <person name="Liu D."/>
            <person name="Wang J."/>
            <person name="Sun H."/>
            <person name="Zhang C."/>
            <person name="Fan H."/>
            <person name="Li D."/>
            <person name="Dong L."/>
            <person name="Tao Y."/>
            <person name="Gao C."/>
            <person name="Wu H."/>
            <person name="Li Y."/>
            <person name="Cui Y."/>
            <person name="Guo X."/>
            <person name="Zheng S."/>
            <person name="Wang B."/>
            <person name="Yu K."/>
            <person name="Liang Q."/>
            <person name="Yang W."/>
            <person name="Lou X."/>
            <person name="Chen J."/>
            <person name="Feng M."/>
            <person name="Jian J."/>
            <person name="Zhang X."/>
            <person name="Luo G."/>
            <person name="Jiang Y."/>
            <person name="Liu J."/>
            <person name="Wang Z."/>
            <person name="Sha Y."/>
            <person name="Zhang B."/>
            <person name="Wu H."/>
            <person name="Tang D."/>
            <person name="Shen Q."/>
            <person name="Xue P."/>
            <person name="Zou S."/>
            <person name="Wang X."/>
            <person name="Liu X."/>
            <person name="Wang F."/>
            <person name="Yang Y."/>
            <person name="An X."/>
            <person name="Dong Z."/>
            <person name="Zhang K."/>
            <person name="Zhang X."/>
            <person name="Luo M.C."/>
            <person name="Dvorak J."/>
            <person name="Tong Y."/>
            <person name="Wang J."/>
            <person name="Yang H."/>
            <person name="Li Z."/>
            <person name="Wang D."/>
            <person name="Zhang A."/>
            <person name="Wang J."/>
        </authorList>
    </citation>
    <scope>NUCLEOTIDE SEQUENCE</scope>
    <source>
        <strain evidence="2">cv. G1812</strain>
    </source>
</reference>
<dbReference type="Gramene" id="TuG1812G0200002290.01.T01">
    <property type="protein sequence ID" value="TuG1812G0200002290.01.T01.cds252768"/>
    <property type="gene ID" value="TuG1812G0200002290.01"/>
</dbReference>
<organism evidence="1 2">
    <name type="scientific">Triticum urartu</name>
    <name type="common">Red wild einkorn</name>
    <name type="synonym">Crithodium urartu</name>
    <dbReference type="NCBI Taxonomy" id="4572"/>
    <lineage>
        <taxon>Eukaryota</taxon>
        <taxon>Viridiplantae</taxon>
        <taxon>Streptophyta</taxon>
        <taxon>Embryophyta</taxon>
        <taxon>Tracheophyta</taxon>
        <taxon>Spermatophyta</taxon>
        <taxon>Magnoliopsida</taxon>
        <taxon>Liliopsida</taxon>
        <taxon>Poales</taxon>
        <taxon>Poaceae</taxon>
        <taxon>BOP clade</taxon>
        <taxon>Pooideae</taxon>
        <taxon>Triticodae</taxon>
        <taxon>Triticeae</taxon>
        <taxon>Triticinae</taxon>
        <taxon>Triticum</taxon>
    </lineage>
</organism>
<dbReference type="AlphaFoldDB" id="A0A8R7TFV5"/>
<dbReference type="Proteomes" id="UP000015106">
    <property type="component" value="Chromosome 2"/>
</dbReference>
<name>A0A8R7TFV5_TRIUA</name>
<evidence type="ECO:0000313" key="1">
    <source>
        <dbReference type="EnsemblPlants" id="TuG1812G0200002290.01.T01.cds252768"/>
    </source>
</evidence>
<evidence type="ECO:0000313" key="2">
    <source>
        <dbReference type="Proteomes" id="UP000015106"/>
    </source>
</evidence>
<sequence>MLDARNLKCFSGINLGAIGSHSHGIWAAGDKSRDVGERDEIAGSGDGAPERQARCNVGVEQCGDGLENLEADAGVPLEQGVDADKHRRARGGRWQHVTIAAGAERPGVKEPDELPLQSTALLGPPMGGGAEAGGDAIAVGAVRHAGHDPFAALLDAAAGGLVELHPGTVGRGHRRDLGDGQAGALHNHHRPAVLLHHPLDGVQMAP</sequence>
<reference evidence="1" key="2">
    <citation type="submission" date="2018-03" db="EMBL/GenBank/DDBJ databases">
        <title>The Triticum urartu genome reveals the dynamic nature of wheat genome evolution.</title>
        <authorList>
            <person name="Ling H."/>
            <person name="Ma B."/>
            <person name="Shi X."/>
            <person name="Liu H."/>
            <person name="Dong L."/>
            <person name="Sun H."/>
            <person name="Cao Y."/>
            <person name="Gao Q."/>
            <person name="Zheng S."/>
            <person name="Li Y."/>
            <person name="Yu Y."/>
            <person name="Du H."/>
            <person name="Qi M."/>
            <person name="Li Y."/>
            <person name="Yu H."/>
            <person name="Cui Y."/>
            <person name="Wang N."/>
            <person name="Chen C."/>
            <person name="Wu H."/>
            <person name="Zhao Y."/>
            <person name="Zhang J."/>
            <person name="Li Y."/>
            <person name="Zhou W."/>
            <person name="Zhang B."/>
            <person name="Hu W."/>
            <person name="Eijk M."/>
            <person name="Tang J."/>
            <person name="Witsenboer H."/>
            <person name="Zhao S."/>
            <person name="Li Z."/>
            <person name="Zhang A."/>
            <person name="Wang D."/>
            <person name="Liang C."/>
        </authorList>
    </citation>
    <scope>NUCLEOTIDE SEQUENCE [LARGE SCALE GENOMIC DNA]</scope>
    <source>
        <strain evidence="1">cv. G1812</strain>
    </source>
</reference>
<reference evidence="1" key="3">
    <citation type="submission" date="2022-06" db="UniProtKB">
        <authorList>
            <consortium name="EnsemblPlants"/>
        </authorList>
    </citation>
    <scope>IDENTIFICATION</scope>
</reference>
<accession>A0A8R7TFV5</accession>
<proteinExistence type="predicted"/>
<dbReference type="EnsemblPlants" id="TuG1812G0200002290.01.T01">
    <property type="protein sequence ID" value="TuG1812G0200002290.01.T01.cds252768"/>
    <property type="gene ID" value="TuG1812G0200002290.01"/>
</dbReference>
<keyword evidence="2" id="KW-1185">Reference proteome</keyword>
<protein>
    <submittedName>
        <fullName evidence="1">Uncharacterized protein</fullName>
    </submittedName>
</protein>